<protein>
    <submittedName>
        <fullName evidence="2">Uncharacterized protein</fullName>
    </submittedName>
</protein>
<evidence type="ECO:0000313" key="2">
    <source>
        <dbReference type="EMBL" id="SAL63964.1"/>
    </source>
</evidence>
<dbReference type="Proteomes" id="UP000054977">
    <property type="component" value="Unassembled WGS sequence"/>
</dbReference>
<dbReference type="EMBL" id="FCNW02000059">
    <property type="protein sequence ID" value="SAL63964.1"/>
    <property type="molecule type" value="Genomic_DNA"/>
</dbReference>
<comment type="caution">
    <text evidence="2">The sequence shown here is derived from an EMBL/GenBank/DDBJ whole genome shotgun (WGS) entry which is preliminary data.</text>
</comment>
<feature type="region of interest" description="Disordered" evidence="1">
    <location>
        <begin position="42"/>
        <end position="61"/>
    </location>
</feature>
<reference evidence="2" key="1">
    <citation type="submission" date="2016-01" db="EMBL/GenBank/DDBJ databases">
        <authorList>
            <person name="Peeters C."/>
        </authorList>
    </citation>
    <scope>NUCLEOTIDE SEQUENCE [LARGE SCALE GENOMIC DNA]</scope>
    <source>
        <strain evidence="2">LMG 22934</strain>
    </source>
</reference>
<evidence type="ECO:0000313" key="3">
    <source>
        <dbReference type="Proteomes" id="UP000054977"/>
    </source>
</evidence>
<evidence type="ECO:0000256" key="1">
    <source>
        <dbReference type="SAM" id="MobiDB-lite"/>
    </source>
</evidence>
<dbReference type="RefSeq" id="WP_327359315.1">
    <property type="nucleotide sequence ID" value="NZ_FCNW02000059.1"/>
</dbReference>
<organism evidence="2 3">
    <name type="scientific">Caballeronia humi</name>
    <dbReference type="NCBI Taxonomy" id="326474"/>
    <lineage>
        <taxon>Bacteria</taxon>
        <taxon>Pseudomonadati</taxon>
        <taxon>Pseudomonadota</taxon>
        <taxon>Betaproteobacteria</taxon>
        <taxon>Burkholderiales</taxon>
        <taxon>Burkholderiaceae</taxon>
        <taxon>Caballeronia</taxon>
    </lineage>
</organism>
<proteinExistence type="predicted"/>
<dbReference type="AlphaFoldDB" id="A0A158J4Z1"/>
<accession>A0A158J4Z1</accession>
<name>A0A158J4Z1_9BURK</name>
<gene>
    <name evidence="2" type="ORF">AWB65_05979</name>
</gene>
<sequence length="134" mass="14599">MLNDEELAAVEAIAPFLLSEAKTALASNARYTFTMELQTHLQPGLRIRSPESPDDDPDSPPFPLDLFVGLPLAELRALASAEQSERDALVARFGASFAPRLLRSIQHLVPHDVDYEAGCQSERGTIAVLLEDDG</sequence>
<keyword evidence="3" id="KW-1185">Reference proteome</keyword>